<accession>A0A2M8ESU1</accession>
<proteinExistence type="predicted"/>
<sequence length="195" mass="21951">MKKFILIVLFLTIAPLNLGISLFSLSKISQAKQASPPLISKTKNQFYAALPQKTGEILGAIFTGDARPVIIEKYLKKHNSPLLPYASQLFQASERYQVDYRLIVAIAQCESNLCKKSPPGSYNCWGFENGETRFLSWEQAFDQVAKTLREDYLDMGLTTPEEIMTKYAPPSVEKGGPWAKCVNKFIEELEYGNVD</sequence>
<dbReference type="EMBL" id="PFSF01000032">
    <property type="protein sequence ID" value="PJC28182.1"/>
    <property type="molecule type" value="Genomic_DNA"/>
</dbReference>
<evidence type="ECO:0000313" key="1">
    <source>
        <dbReference type="EMBL" id="PJC28182.1"/>
    </source>
</evidence>
<comment type="caution">
    <text evidence="1">The sequence shown here is derived from an EMBL/GenBank/DDBJ whole genome shotgun (WGS) entry which is preliminary data.</text>
</comment>
<reference evidence="2" key="1">
    <citation type="submission" date="2017-09" db="EMBL/GenBank/DDBJ databases">
        <title>Depth-based differentiation of microbial function through sediment-hosted aquifers and enrichment of novel symbionts in the deep terrestrial subsurface.</title>
        <authorList>
            <person name="Probst A.J."/>
            <person name="Ladd B."/>
            <person name="Jarett J.K."/>
            <person name="Geller-Mcgrath D.E."/>
            <person name="Sieber C.M.K."/>
            <person name="Emerson J.B."/>
            <person name="Anantharaman K."/>
            <person name="Thomas B.C."/>
            <person name="Malmstrom R."/>
            <person name="Stieglmeier M."/>
            <person name="Klingl A."/>
            <person name="Woyke T."/>
            <person name="Ryan C.M."/>
            <person name="Banfield J.F."/>
        </authorList>
    </citation>
    <scope>NUCLEOTIDE SEQUENCE [LARGE SCALE GENOMIC DNA]</scope>
</reference>
<name>A0A2M8ESU1_9BACT</name>
<dbReference type="AlphaFoldDB" id="A0A2M8ESU1"/>
<organism evidence="1 2">
    <name type="scientific">Candidatus Shapirobacteria bacterium CG_4_9_14_0_2_um_filter_39_11</name>
    <dbReference type="NCBI Taxonomy" id="1974478"/>
    <lineage>
        <taxon>Bacteria</taxon>
        <taxon>Candidatus Shapironibacteriota</taxon>
    </lineage>
</organism>
<evidence type="ECO:0008006" key="3">
    <source>
        <dbReference type="Google" id="ProtNLM"/>
    </source>
</evidence>
<dbReference type="Proteomes" id="UP000229816">
    <property type="component" value="Unassembled WGS sequence"/>
</dbReference>
<gene>
    <name evidence="1" type="ORF">CO054_01590</name>
</gene>
<protein>
    <recommendedName>
        <fullName evidence="3">Mannosyl-glycoprotein endo-beta-N-acetylglucosamidase-like domain-containing protein</fullName>
    </recommendedName>
</protein>
<evidence type="ECO:0000313" key="2">
    <source>
        <dbReference type="Proteomes" id="UP000229816"/>
    </source>
</evidence>